<sequence length="289" mass="32145">MRPVRYGWWRFWRACVRAAVSSVTTWSKNMRSTLRLGGSRGKQITRICINGFVLKQSKCAALKEHLDQTVTPVLEDLTDLAMETVNVTVMGRGEEPANALVTVDMKGSFAWTVLRDISVRREMTPSRCAKSVTLLARPALEPLIRTARTAEMAGKMMRKKHALTLTSAPKTHLHAKTGNTALTRMARIPAMCVTADVQAVKGQDLGIAWPVLKATRTKRASAQMWTSAGCLTQCVRRNTRSVSTQTAAIGVGAQEASRSKMECVFSKHNQRTVRKYLLRILRTPTQKTF</sequence>
<dbReference type="GeneID" id="100528401"/>
<reference evidence="4" key="3">
    <citation type="submission" date="2025-04" db="UniProtKB">
        <authorList>
            <consortium name="RefSeq"/>
        </authorList>
    </citation>
    <scope>IDENTIFICATION</scope>
</reference>
<keyword evidence="3" id="KW-1185">Reference proteome</keyword>
<evidence type="ECO:0000256" key="1">
    <source>
        <dbReference type="SAM" id="SignalP"/>
    </source>
</evidence>
<dbReference type="EMBL" id="GU588917">
    <property type="protein sequence ID" value="ADO28870.1"/>
    <property type="molecule type" value="mRNA"/>
</dbReference>
<dbReference type="CTD" id="79174"/>
<reference evidence="2 4" key="1">
    <citation type="journal article" date="2010" name="PLoS ONE">
        <title>Identification and characterization of full-length cDNAs in channel catfish (Ictalurus punctatus) and blue catfish (Ictalurus furcatus).</title>
        <authorList>
            <person name="Chen F."/>
            <person name="Lee Y."/>
            <person name="Jiang Y."/>
            <person name="Wang S."/>
            <person name="Peatman E."/>
            <person name="Abernathy J."/>
            <person name="Liu H."/>
            <person name="Liu S."/>
            <person name="Kucuktas H."/>
            <person name="Ke C."/>
            <person name="Liu Z."/>
        </authorList>
    </citation>
    <scope>NUCLEOTIDE SEQUENCE</scope>
</reference>
<dbReference type="RefSeq" id="NP_001187600.1">
    <property type="nucleotide sequence ID" value="NM_001200671.1"/>
</dbReference>
<dbReference type="Proteomes" id="UP000221080">
    <property type="component" value="Chromosome 19"/>
</dbReference>
<accession>E3TEY4</accession>
<gene>
    <name evidence="2" type="primary">CREL2</name>
    <name evidence="4" type="synonym">crel2</name>
    <name evidence="4" type="synonym">creld2</name>
</gene>
<protein>
    <submittedName>
        <fullName evidence="2 4">Cysteine-rich with egf-like domain protein 2</fullName>
    </submittedName>
</protein>
<dbReference type="OrthoDB" id="19903at2759"/>
<organism evidence="2">
    <name type="scientific">Ictalurus punctatus</name>
    <name type="common">Channel catfish</name>
    <name type="synonym">Silurus punctatus</name>
    <dbReference type="NCBI Taxonomy" id="7998"/>
    <lineage>
        <taxon>Eukaryota</taxon>
        <taxon>Metazoa</taxon>
        <taxon>Chordata</taxon>
        <taxon>Craniata</taxon>
        <taxon>Vertebrata</taxon>
        <taxon>Euteleostomi</taxon>
        <taxon>Actinopterygii</taxon>
        <taxon>Neopterygii</taxon>
        <taxon>Teleostei</taxon>
        <taxon>Ostariophysi</taxon>
        <taxon>Siluriformes</taxon>
        <taxon>Ictaluridae</taxon>
        <taxon>Ictalurus</taxon>
    </lineage>
</organism>
<dbReference type="KEGG" id="ipu:100528401"/>
<name>E3TEY4_ICTPU</name>
<evidence type="ECO:0000313" key="4">
    <source>
        <dbReference type="RefSeq" id="NP_001187600.1"/>
    </source>
</evidence>
<feature type="signal peptide" evidence="1">
    <location>
        <begin position="1"/>
        <end position="18"/>
    </location>
</feature>
<feature type="chain" id="PRO_5011323900" evidence="1 4">
    <location>
        <begin position="19"/>
        <end position="289"/>
    </location>
</feature>
<proteinExistence type="evidence at transcript level"/>
<evidence type="ECO:0000313" key="3">
    <source>
        <dbReference type="Proteomes" id="UP000221080"/>
    </source>
</evidence>
<keyword evidence="1 4" id="KW-0732">Signal</keyword>
<dbReference type="AlphaFoldDB" id="E3TEY4"/>
<reference evidence="3" key="2">
    <citation type="journal article" date="2016" name="Nat. Commun.">
        <title>The channel catfish genome sequence provides insights into the evolution of scale formation in teleosts.</title>
        <authorList>
            <person name="Liu Z."/>
            <person name="Liu S."/>
            <person name="Yao J."/>
            <person name="Bao L."/>
            <person name="Zhang J."/>
            <person name="Li Y."/>
            <person name="Jiang C."/>
            <person name="Sun L."/>
            <person name="Wang R."/>
            <person name="Zhang Y."/>
            <person name="Zhou T."/>
            <person name="Zeng Q."/>
            <person name="Fu Q."/>
            <person name="Gao S."/>
            <person name="Li N."/>
            <person name="Koren S."/>
            <person name="Jiang Y."/>
            <person name="Zimin A."/>
            <person name="Xu P."/>
            <person name="Phillippy A.M."/>
            <person name="Geng X."/>
            <person name="Song L."/>
            <person name="Sun F."/>
            <person name="Li C."/>
            <person name="Wang X."/>
            <person name="Chen A."/>
            <person name="Jin Y."/>
            <person name="Yuan Z."/>
            <person name="Yang Y."/>
            <person name="Tan S."/>
            <person name="Peatman E."/>
            <person name="Lu J."/>
            <person name="Qin Z."/>
            <person name="Dunham R."/>
            <person name="Li Z."/>
            <person name="Sonstegard T."/>
            <person name="Feng J."/>
            <person name="Danzmann R.G."/>
            <person name="Schroeder S."/>
            <person name="Scheffler B."/>
            <person name="Duke M.V."/>
            <person name="Ballard L."/>
            <person name="Kucuktas H."/>
            <person name="Kaltenboeck L."/>
            <person name="Liu H."/>
            <person name="Armbruster J."/>
            <person name="Xie Y."/>
            <person name="Kirby M.L."/>
            <person name="Tian Y."/>
            <person name="Flanagan M.E."/>
            <person name="Mu W."/>
            <person name="Waldbieser G.C."/>
        </authorList>
    </citation>
    <scope>NUCLEOTIDE SEQUENCE [LARGE SCALE GENOMIC DNA]</scope>
    <source>
        <strain evidence="3">SDA103</strain>
    </source>
</reference>
<evidence type="ECO:0000313" key="2">
    <source>
        <dbReference type="EMBL" id="ADO28870.1"/>
    </source>
</evidence>